<reference evidence="3" key="1">
    <citation type="submission" date="2020-06" db="EMBL/GenBank/DDBJ databases">
        <title>Draft genome of Bugula neritina, a colonial animal packing powerful symbionts and potential medicines.</title>
        <authorList>
            <person name="Rayko M."/>
        </authorList>
    </citation>
    <scope>NUCLEOTIDE SEQUENCE [LARGE SCALE GENOMIC DNA]</scope>
    <source>
        <strain evidence="3">Kwan_BN1</strain>
    </source>
</reference>
<evidence type="ECO:0000313" key="4">
    <source>
        <dbReference type="Proteomes" id="UP000593567"/>
    </source>
</evidence>
<keyword evidence="2" id="KW-1133">Transmembrane helix</keyword>
<feature type="transmembrane region" description="Helical" evidence="2">
    <location>
        <begin position="72"/>
        <end position="92"/>
    </location>
</feature>
<organism evidence="3 4">
    <name type="scientific">Bugula neritina</name>
    <name type="common">Brown bryozoan</name>
    <name type="synonym">Sertularia neritina</name>
    <dbReference type="NCBI Taxonomy" id="10212"/>
    <lineage>
        <taxon>Eukaryota</taxon>
        <taxon>Metazoa</taxon>
        <taxon>Spiralia</taxon>
        <taxon>Lophotrochozoa</taxon>
        <taxon>Bryozoa</taxon>
        <taxon>Gymnolaemata</taxon>
        <taxon>Cheilostomatida</taxon>
        <taxon>Flustrina</taxon>
        <taxon>Buguloidea</taxon>
        <taxon>Bugulidae</taxon>
        <taxon>Bugula</taxon>
    </lineage>
</organism>
<gene>
    <name evidence="3" type="ORF">EB796_008653</name>
</gene>
<dbReference type="EMBL" id="VXIV02001458">
    <property type="protein sequence ID" value="KAF6033072.1"/>
    <property type="molecule type" value="Genomic_DNA"/>
</dbReference>
<dbReference type="PANTHER" id="PTHR38553:SF1">
    <property type="entry name" value="G PROTEIN-COUPLED RECEPTOR"/>
    <property type="match status" value="1"/>
</dbReference>
<keyword evidence="2" id="KW-0472">Membrane</keyword>
<dbReference type="AlphaFoldDB" id="A0A7J7K368"/>
<feature type="transmembrane region" description="Helical" evidence="2">
    <location>
        <begin position="39"/>
        <end position="60"/>
    </location>
</feature>
<dbReference type="Proteomes" id="UP000593567">
    <property type="component" value="Unassembled WGS sequence"/>
</dbReference>
<dbReference type="PANTHER" id="PTHR38553">
    <property type="entry name" value="PROTEIN CBG19621"/>
    <property type="match status" value="1"/>
</dbReference>
<name>A0A7J7K368_BUGNE</name>
<comment type="caution">
    <text evidence="3">The sequence shown here is derived from an EMBL/GenBank/DDBJ whole genome shotgun (WGS) entry which is preliminary data.</text>
</comment>
<feature type="transmembrane region" description="Helical" evidence="2">
    <location>
        <begin position="211"/>
        <end position="231"/>
    </location>
</feature>
<feature type="transmembrane region" description="Helical" evidence="2">
    <location>
        <begin position="133"/>
        <end position="154"/>
    </location>
</feature>
<sequence>MASPIAYLQVTTLTQRSNTTEDIVKAGCFQDPFSIIACIRYALMSGVILITGLFCVQRIYKLHAVRHQAYHHYLVFYSSVISCVLCTVHWLLGDYAQLDFVAQWFKQLSYLVVTHFFWTRAYRAIRREKLSVFCLLPGLVIGLIYCTVTLGLGIAYVNDYTDACLAFVWVMMSSAELFIAQMFLLSGFFISKRLDRISTVQSVRTSQKRKLWGLVAVFEITAIVAFTYDLTMIAVGSQYQNCGRIFNFNQLVYSSVFTVFMVVKFALPIWAMLLALEPVGTTNMAEEDDSGSIQSSDQVPIVSGRHTRYIPALASRIFRTNTSTTPTHPATTDNSQSPTS</sequence>
<accession>A0A7J7K368</accession>
<protein>
    <submittedName>
        <fullName evidence="3">Uncharacterized protein</fullName>
    </submittedName>
</protein>
<feature type="transmembrane region" description="Helical" evidence="2">
    <location>
        <begin position="166"/>
        <end position="190"/>
    </location>
</feature>
<feature type="region of interest" description="Disordered" evidence="1">
    <location>
        <begin position="321"/>
        <end position="340"/>
    </location>
</feature>
<evidence type="ECO:0000256" key="2">
    <source>
        <dbReference type="SAM" id="Phobius"/>
    </source>
</evidence>
<evidence type="ECO:0000313" key="3">
    <source>
        <dbReference type="EMBL" id="KAF6033072.1"/>
    </source>
</evidence>
<dbReference type="OrthoDB" id="5818871at2759"/>
<feature type="transmembrane region" description="Helical" evidence="2">
    <location>
        <begin position="251"/>
        <end position="276"/>
    </location>
</feature>
<feature type="transmembrane region" description="Helical" evidence="2">
    <location>
        <begin position="104"/>
        <end position="121"/>
    </location>
</feature>
<proteinExistence type="predicted"/>
<keyword evidence="2" id="KW-0812">Transmembrane</keyword>
<keyword evidence="4" id="KW-1185">Reference proteome</keyword>
<evidence type="ECO:0000256" key="1">
    <source>
        <dbReference type="SAM" id="MobiDB-lite"/>
    </source>
</evidence>